<dbReference type="PANTHER" id="PTHR30461:SF2">
    <property type="entry name" value="SERINE RECOMBINASE PINE-RELATED"/>
    <property type="match status" value="1"/>
</dbReference>
<dbReference type="Pfam" id="PF00239">
    <property type="entry name" value="Resolvase"/>
    <property type="match status" value="1"/>
</dbReference>
<dbReference type="InterPro" id="IPR011109">
    <property type="entry name" value="DNA_bind_recombinase_dom"/>
</dbReference>
<dbReference type="InterPro" id="IPR025827">
    <property type="entry name" value="Zn_ribbon_recom_dom"/>
</dbReference>
<feature type="domain" description="Recombinase" evidence="3">
    <location>
        <begin position="170"/>
        <end position="290"/>
    </location>
</feature>
<comment type="caution">
    <text evidence="4">The sequence shown here is derived from an EMBL/GenBank/DDBJ whole genome shotgun (WGS) entry which is preliminary data.</text>
</comment>
<dbReference type="Proteomes" id="UP000546324">
    <property type="component" value="Unassembled WGS sequence"/>
</dbReference>
<dbReference type="InterPro" id="IPR050639">
    <property type="entry name" value="SSR_resolvase"/>
</dbReference>
<dbReference type="SMART" id="SM00857">
    <property type="entry name" value="Resolvase"/>
    <property type="match status" value="1"/>
</dbReference>
<dbReference type="EMBL" id="JACHMQ010000001">
    <property type="protein sequence ID" value="MBB6400503.1"/>
    <property type="molecule type" value="Genomic_DNA"/>
</dbReference>
<dbReference type="AlphaFoldDB" id="A0A7X0L3A2"/>
<organism evidence="4 5">
    <name type="scientific">Actinomadura coerulea</name>
    <dbReference type="NCBI Taxonomy" id="46159"/>
    <lineage>
        <taxon>Bacteria</taxon>
        <taxon>Bacillati</taxon>
        <taxon>Actinomycetota</taxon>
        <taxon>Actinomycetes</taxon>
        <taxon>Streptosporangiales</taxon>
        <taxon>Thermomonosporaceae</taxon>
        <taxon>Actinomadura</taxon>
    </lineage>
</organism>
<keyword evidence="2" id="KW-0233">DNA recombination</keyword>
<keyword evidence="5" id="KW-1185">Reference proteome</keyword>
<dbReference type="Gene3D" id="3.90.1750.20">
    <property type="entry name" value="Putative Large Serine Recombinase, Chain B, Domain 2"/>
    <property type="match status" value="1"/>
</dbReference>
<dbReference type="Pfam" id="PF13408">
    <property type="entry name" value="Zn_ribbon_recom"/>
    <property type="match status" value="1"/>
</dbReference>
<dbReference type="SUPFAM" id="SSF53041">
    <property type="entry name" value="Resolvase-like"/>
    <property type="match status" value="1"/>
</dbReference>
<dbReference type="PROSITE" id="PS51737">
    <property type="entry name" value="RECOMBINASE_DNA_BIND"/>
    <property type="match status" value="1"/>
</dbReference>
<evidence type="ECO:0000313" key="5">
    <source>
        <dbReference type="Proteomes" id="UP000546324"/>
    </source>
</evidence>
<dbReference type="InterPro" id="IPR036162">
    <property type="entry name" value="Resolvase-like_N_sf"/>
</dbReference>
<dbReference type="Pfam" id="PF07508">
    <property type="entry name" value="Recombinase"/>
    <property type="match status" value="1"/>
</dbReference>
<dbReference type="GO" id="GO:0000150">
    <property type="term" value="F:DNA strand exchange activity"/>
    <property type="evidence" value="ECO:0007669"/>
    <property type="project" value="InterPro"/>
</dbReference>
<reference evidence="4 5" key="1">
    <citation type="submission" date="2020-08" db="EMBL/GenBank/DDBJ databases">
        <title>Sequencing the genomes of 1000 actinobacteria strains.</title>
        <authorList>
            <person name="Klenk H.-P."/>
        </authorList>
    </citation>
    <scope>NUCLEOTIDE SEQUENCE [LARGE SCALE GENOMIC DNA]</scope>
    <source>
        <strain evidence="4 5">DSM 43675</strain>
    </source>
</reference>
<dbReference type="PANTHER" id="PTHR30461">
    <property type="entry name" value="DNA-INVERTASE FROM LAMBDOID PROPHAGE"/>
    <property type="match status" value="1"/>
</dbReference>
<keyword evidence="1" id="KW-0238">DNA-binding</keyword>
<dbReference type="CDD" id="cd00338">
    <property type="entry name" value="Ser_Recombinase"/>
    <property type="match status" value="1"/>
</dbReference>
<dbReference type="GO" id="GO:0003677">
    <property type="term" value="F:DNA binding"/>
    <property type="evidence" value="ECO:0007669"/>
    <property type="project" value="UniProtKB-KW"/>
</dbReference>
<evidence type="ECO:0000256" key="2">
    <source>
        <dbReference type="ARBA" id="ARBA00023172"/>
    </source>
</evidence>
<evidence type="ECO:0000256" key="1">
    <source>
        <dbReference type="ARBA" id="ARBA00023125"/>
    </source>
</evidence>
<dbReference type="RefSeq" id="WP_185033081.1">
    <property type="nucleotide sequence ID" value="NZ_JACHMQ010000001.1"/>
</dbReference>
<protein>
    <submittedName>
        <fullName evidence="4">DNA invertase Pin-like site-specific DNA recombinase</fullName>
    </submittedName>
</protein>
<dbReference type="Gene3D" id="3.40.50.1390">
    <property type="entry name" value="Resolvase, N-terminal catalytic domain"/>
    <property type="match status" value="1"/>
</dbReference>
<sequence>MKAGLHGRKSRYVKAGLHGRKSRVVDEGVDALSIETQLDRGHKWATVEGYDVAAEYTENVSAWTGKARPQIDRAMDDLIAGRIDVLWCYALDRFTRRGARMILEIMDQPASVRPWIIFDHEQMNTRNDAYRLPLIMLAEMALQYSDRLSKNVRSTFHRMRESGDWTGRAPYGTRVRAGTRKLEPDPDTWPHIMEAYTAVGAGVSLRAVAVMFNERGVPSPRGTEWASRTLWAMIHHPAYEGLQVAYDGGKPYAYRDAHGHTVRAFADDAEALPADLVRAARTALSGRSFDMQGKRGTASAELTGTMHCQGCGGPMARTGKAYRCSRHIRGVHCPNPATVQAHHVEPMVREAFLAYVTALDPADPDDLDTWAEIATRWKLHTDPTIVADNREATRAVTDLEKRLRRLRDDREAGLYDDDPADYARRVRDLQDALKDARDNAGDTGVVNLPDFAGMEYEELSTGLMRVSTAERRALLSSAIAGVIVNRAPRGTQRFDPDRVRIVLVSGEDIRR</sequence>
<dbReference type="InterPro" id="IPR006119">
    <property type="entry name" value="Resolv_N"/>
</dbReference>
<evidence type="ECO:0000259" key="3">
    <source>
        <dbReference type="PROSITE" id="PS51737"/>
    </source>
</evidence>
<dbReference type="InterPro" id="IPR038109">
    <property type="entry name" value="DNA_bind_recomb_sf"/>
</dbReference>
<evidence type="ECO:0000313" key="4">
    <source>
        <dbReference type="EMBL" id="MBB6400503.1"/>
    </source>
</evidence>
<proteinExistence type="predicted"/>
<name>A0A7X0L3A2_9ACTN</name>
<accession>A0A7X0L3A2</accession>
<gene>
    <name evidence="4" type="ORF">BKA00_007417</name>
</gene>